<dbReference type="Gene3D" id="2.60.40.10">
    <property type="entry name" value="Immunoglobulins"/>
    <property type="match status" value="1"/>
</dbReference>
<dbReference type="Gene3D" id="3.40.50.880">
    <property type="match status" value="1"/>
</dbReference>
<evidence type="ECO:0000259" key="2">
    <source>
        <dbReference type="PROSITE" id="PS50234"/>
    </source>
</evidence>
<evidence type="ECO:0000256" key="1">
    <source>
        <dbReference type="SAM" id="Phobius"/>
    </source>
</evidence>
<reference evidence="3 4" key="1">
    <citation type="submission" date="2022-04" db="EMBL/GenBank/DDBJ databases">
        <title>Diverse halophilic archaea isolated from saline environments.</title>
        <authorList>
            <person name="Cui H.-L."/>
        </authorList>
    </citation>
    <scope>NUCLEOTIDE SEQUENCE [LARGE SCALE GENOMIC DNA]</scope>
    <source>
        <strain evidence="3 4">XZYJT49</strain>
    </source>
</reference>
<organism evidence="3 4">
    <name type="scientific">Halorussus limi</name>
    <dbReference type="NCBI Taxonomy" id="2938695"/>
    <lineage>
        <taxon>Archaea</taxon>
        <taxon>Methanobacteriati</taxon>
        <taxon>Methanobacteriota</taxon>
        <taxon>Stenosarchaea group</taxon>
        <taxon>Halobacteria</taxon>
        <taxon>Halobacteriales</taxon>
        <taxon>Haladaptataceae</taxon>
        <taxon>Halorussus</taxon>
    </lineage>
</organism>
<dbReference type="SUPFAM" id="SSF53300">
    <property type="entry name" value="vWA-like"/>
    <property type="match status" value="1"/>
</dbReference>
<dbReference type="RefSeq" id="WP_248650578.1">
    <property type="nucleotide sequence ID" value="NZ_CP096659.1"/>
</dbReference>
<dbReference type="Gene3D" id="3.40.50.410">
    <property type="entry name" value="von Willebrand factor, type A domain"/>
    <property type="match status" value="1"/>
</dbReference>
<dbReference type="Pfam" id="PF00092">
    <property type="entry name" value="VWA"/>
    <property type="match status" value="1"/>
</dbReference>
<dbReference type="EMBL" id="CP096659">
    <property type="protein sequence ID" value="UPV74533.1"/>
    <property type="molecule type" value="Genomic_DNA"/>
</dbReference>
<dbReference type="PANTHER" id="PTHR37947:SF1">
    <property type="entry name" value="BLL2462 PROTEIN"/>
    <property type="match status" value="1"/>
</dbReference>
<dbReference type="SUPFAM" id="SSF52317">
    <property type="entry name" value="Class I glutamine amidotransferase-like"/>
    <property type="match status" value="1"/>
</dbReference>
<feature type="transmembrane region" description="Helical" evidence="1">
    <location>
        <begin position="20"/>
        <end position="41"/>
    </location>
</feature>
<dbReference type="PANTHER" id="PTHR37947">
    <property type="entry name" value="BLL2462 PROTEIN"/>
    <property type="match status" value="1"/>
</dbReference>
<dbReference type="SMART" id="SM00327">
    <property type="entry name" value="VWA"/>
    <property type="match status" value="1"/>
</dbReference>
<sequence length="801" mass="83650">MSLFALGVSTGLPGTDATVSLARPLVLVGVPVAAVVLWLLVLRGSEGETEDGRGDTSPDRAPSRRARFALYATRLLVVTCLVVAAAGPTTVTTATTPGDPTVTMLVDDSASMGVYSPVADDLESRIEDEGVAVERVTVADGNRSRVGEGVVANLRPNASLLVVSDGRVTGGTSLAEATDLARSVNATVNRVRLTTERSDARVVVTGPQKASVGVQNQFGVRVAGVEGAPTGRAVTVSVDGSEVASRQVPKDGTFTVEHNFSSTGPHRITARLGGGDAYAVDDTYRKTVQVVERSRVLYVSRGDHAFEDYLRKLYDVTRAKSVPDDLSDYYAVVVHDVAAPDVGNVSALQDHVIDGGGLVTVGGDHAYGKGGYGDSRLSSLLPVEVGGSSGRKSRVVLAVDVSGSASEGMRIQKALALNVLSQLGDRNEVGIVAFSGSPYRVADLSSLESDRKTLKRKIRSLRSGGTTDIGSGLLGASKLLGDEGGTVILLSDGRDGAKPAFAAANRLADRNVRVVSVGVGSVNERVLRGIAERTDGTFLLANETSRLRVRFGGANRRYSGDHAVVVDDSHFVTRGVEPTATLPGVNDVSVKPGADLLVATGDGAPALTSWRFGLGRVAAVTAYGADGGLGELRSKPDSLLLSRTVNWAIGDPQRKATGVVAAPDTRVGESTTVVYAGENPPESANLSFSAVAPGRYEAEATPTDPGYRTVPGSAYAVNYPSEYAALGVSPALKRSVERTGGRAFGANQAAKIAEAIRRQATREREVRRSWDWAALLAGLVVLVGEVCARRLRRHRGNGVIP</sequence>
<dbReference type="InterPro" id="IPR002035">
    <property type="entry name" value="VWF_A"/>
</dbReference>
<protein>
    <submittedName>
        <fullName evidence="3">VWA domain-containing protein</fullName>
    </submittedName>
</protein>
<dbReference type="CDD" id="cd00198">
    <property type="entry name" value="vWFA"/>
    <property type="match status" value="1"/>
</dbReference>
<dbReference type="InterPro" id="IPR036465">
    <property type="entry name" value="vWFA_dom_sf"/>
</dbReference>
<feature type="domain" description="VWFA" evidence="2">
    <location>
        <begin position="394"/>
        <end position="548"/>
    </location>
</feature>
<dbReference type="GeneID" id="72183601"/>
<accession>A0A8U0HUX5</accession>
<name>A0A8U0HUX5_9EURY</name>
<gene>
    <name evidence="3" type="ORF">M0R89_00340</name>
</gene>
<evidence type="ECO:0000313" key="3">
    <source>
        <dbReference type="EMBL" id="UPV74533.1"/>
    </source>
</evidence>
<keyword evidence="4" id="KW-1185">Reference proteome</keyword>
<dbReference type="PROSITE" id="PS50234">
    <property type="entry name" value="VWFA"/>
    <property type="match status" value="1"/>
</dbReference>
<dbReference type="InterPro" id="IPR029062">
    <property type="entry name" value="Class_I_gatase-like"/>
</dbReference>
<proteinExistence type="predicted"/>
<keyword evidence="1" id="KW-1133">Transmembrane helix</keyword>
<evidence type="ECO:0000313" key="4">
    <source>
        <dbReference type="Proteomes" id="UP000830729"/>
    </source>
</evidence>
<dbReference type="KEGG" id="halx:M0R89_00340"/>
<dbReference type="AlphaFoldDB" id="A0A8U0HUX5"/>
<feature type="transmembrane region" description="Helical" evidence="1">
    <location>
        <begin position="68"/>
        <end position="87"/>
    </location>
</feature>
<dbReference type="Proteomes" id="UP000830729">
    <property type="component" value="Chromosome"/>
</dbReference>
<keyword evidence="1" id="KW-0812">Transmembrane</keyword>
<keyword evidence="1" id="KW-0472">Membrane</keyword>
<dbReference type="InterPro" id="IPR013783">
    <property type="entry name" value="Ig-like_fold"/>
</dbReference>